<dbReference type="AlphaFoldDB" id="A0AA88A1R5"/>
<organism evidence="1 2">
    <name type="scientific">Ficus carica</name>
    <name type="common">Common fig</name>
    <dbReference type="NCBI Taxonomy" id="3494"/>
    <lineage>
        <taxon>Eukaryota</taxon>
        <taxon>Viridiplantae</taxon>
        <taxon>Streptophyta</taxon>
        <taxon>Embryophyta</taxon>
        <taxon>Tracheophyta</taxon>
        <taxon>Spermatophyta</taxon>
        <taxon>Magnoliopsida</taxon>
        <taxon>eudicotyledons</taxon>
        <taxon>Gunneridae</taxon>
        <taxon>Pentapetalae</taxon>
        <taxon>rosids</taxon>
        <taxon>fabids</taxon>
        <taxon>Rosales</taxon>
        <taxon>Moraceae</taxon>
        <taxon>Ficeae</taxon>
        <taxon>Ficus</taxon>
    </lineage>
</organism>
<keyword evidence="2" id="KW-1185">Reference proteome</keyword>
<dbReference type="Proteomes" id="UP001187192">
    <property type="component" value="Unassembled WGS sequence"/>
</dbReference>
<sequence>MPPALCERGFHTKGERTVLSVRGEKPEGIACQLVQFNLFQQTPAPSLDRRGALLRERAFYKGTSHLQQTDWDELTPHGMIAIRATRKNLTLQTVSEQESLVRSARSWAVGRCSKHGRSFLCFCSRYASSFGLELASSYSYVFATARARPFCLALNGMALLVTLRPDPSPHVRSSPPATQEVGFANTTLGPSPSFYADPGPGLAFWEARSHRAHGPAGLPAVVEILPFPGQRLGWMRDLLHEERRYLCFRVSQCGQHWVFPSSEAYTHSH</sequence>
<comment type="caution">
    <text evidence="1">The sequence shown here is derived from an EMBL/GenBank/DDBJ whole genome shotgun (WGS) entry which is preliminary data.</text>
</comment>
<accession>A0AA88A1R5</accession>
<protein>
    <submittedName>
        <fullName evidence="1">Uncharacterized protein</fullName>
    </submittedName>
</protein>
<evidence type="ECO:0000313" key="1">
    <source>
        <dbReference type="EMBL" id="GMN32766.1"/>
    </source>
</evidence>
<gene>
    <name evidence="1" type="ORF">TIFTF001_048199</name>
</gene>
<proteinExistence type="predicted"/>
<dbReference type="EMBL" id="BTGU01005957">
    <property type="protein sequence ID" value="GMN32766.1"/>
    <property type="molecule type" value="Genomic_DNA"/>
</dbReference>
<evidence type="ECO:0000313" key="2">
    <source>
        <dbReference type="Proteomes" id="UP001187192"/>
    </source>
</evidence>
<reference evidence="1" key="1">
    <citation type="submission" date="2023-07" db="EMBL/GenBank/DDBJ databases">
        <title>draft genome sequence of fig (Ficus carica).</title>
        <authorList>
            <person name="Takahashi T."/>
            <person name="Nishimura K."/>
        </authorList>
    </citation>
    <scope>NUCLEOTIDE SEQUENCE</scope>
</reference>
<name>A0AA88A1R5_FICCA</name>